<protein>
    <submittedName>
        <fullName evidence="5">Uncharacterized protein</fullName>
    </submittedName>
</protein>
<comment type="caution">
    <text evidence="5">The sequence shown here is derived from an EMBL/GenBank/DDBJ whole genome shotgun (WGS) entry which is preliminary data.</text>
</comment>
<dbReference type="GO" id="GO:0031048">
    <property type="term" value="P:regulatory ncRNA-mediated heterochromatin formation"/>
    <property type="evidence" value="ECO:0007669"/>
    <property type="project" value="TreeGrafter"/>
</dbReference>
<dbReference type="PANTHER" id="PTHR13471">
    <property type="entry name" value="TETRATRICOPEPTIDE-LIKE HELICAL"/>
    <property type="match status" value="1"/>
</dbReference>
<gene>
    <name evidence="5" type="ORF">N7532_012026</name>
</gene>
<dbReference type="EMBL" id="JAPQKI010000011">
    <property type="protein sequence ID" value="KAJ5082983.1"/>
    <property type="molecule type" value="Genomic_DNA"/>
</dbReference>
<dbReference type="Proteomes" id="UP001149074">
    <property type="component" value="Unassembled WGS sequence"/>
</dbReference>
<name>A0A9W9EJH1_9EURO</name>
<evidence type="ECO:0000313" key="6">
    <source>
        <dbReference type="Proteomes" id="UP001149074"/>
    </source>
</evidence>
<feature type="region of interest" description="Disordered" evidence="4">
    <location>
        <begin position="118"/>
        <end position="139"/>
    </location>
</feature>
<evidence type="ECO:0000256" key="3">
    <source>
        <dbReference type="ARBA" id="ARBA00023242"/>
    </source>
</evidence>
<evidence type="ECO:0000256" key="2">
    <source>
        <dbReference type="ARBA" id="ARBA00009265"/>
    </source>
</evidence>
<feature type="compositionally biased region" description="Basic and acidic residues" evidence="4">
    <location>
        <begin position="162"/>
        <end position="182"/>
    </location>
</feature>
<sequence>MDRNRSSKLIQSGPIPDAGISSDFFTIDRKGDRLIPVKGYGAHYNLPKYRRAGQGQVLGADPRYRLHTKDSASEPSKPLFSRRFQQPRRLLRVRTKPACSAAYLKQENDALAQDFLPLDDAAHHGPGTGAEDAGSDDERHAYRSIHGKAKEEDNIPRDMELVSDESDQKDGFSSERKNRQAELSRAVNLNPSDIAAWLRLIDHQEFMVLDPNEEPRLLTYNEQQGVSDVKLSLYDKAIKKSGDSPHKDRLLLGRLQEGAHLWDAEELTNQWKTTLQENSGFISLWIKYLDFRQTDFQHFDFEDCMETFTECLDLNASSFSGTAKSQVQCYIFLRLTLFLREAGYLEMSVGLWQAVLEFTYFKPDSYTEITDKQAALASFRRYWESEVPRIGEDGSPTWRDWIDQPLENNVPIAFHEYKSSIAAAFLMKSWEAAEDERAFASRMPARTFDQLAPSPGPDGKAHYVDDVYSILPFSDLADILGSFWEMGVSEELIDSFLYFCHLPHLTRCTNLRTTRLWAGDSFIRNELLDYSVPGLHDRAPQGPEAEERYQRFSPFSFPMSDFLPTSSTLFPSPSAWFDSFLSWRQQYIPHASSLIDRKWVQMTLRRLVERGRPQEAFDDDLAEYTLGLMFVWDPKKAKQYAKSLLKKWTSSLRVCNALALMELRSGSPAAAVRVWSSSITWSKTRPLEIRINSGILWSSWAWELVHQGSISHAAYVLHAIPAQGIDQDTYDSVNPANVAPQPTTTLQVQSYLRECQSEALACENPHAFVAYTTCFALLLLVEQCPMQTTLEVFSEALQKSNTLFYANEKLKVYTSELLHQARVGLLGFKSELLDTKLPPKEIRQILQESISLFPNNTMFLSVFTRNESSFNMLDRIRDIRSLTRDPENRYKLDHSLGWSAAAAQGVPITTHLLPIWRELSRPDWAGATRHSTRAAFEKALGDIVHASQKPIGNLNPRGFDTARARSNLAVWKLYIMFEISGARDIEAAKAVFYRAIRACPWSKQLFMLGFRYLQHDTIQADPSLSETLLQKKPKKPKPTGLSFDELRVLYSTMIAKQLRIHVDISEEIRDIVSKPTE</sequence>
<comment type="similarity">
    <text evidence="2">Belongs to the NRDE2 family.</text>
</comment>
<dbReference type="GO" id="GO:1902369">
    <property type="term" value="P:negative regulation of RNA catabolic process"/>
    <property type="evidence" value="ECO:0007669"/>
    <property type="project" value="TreeGrafter"/>
</dbReference>
<dbReference type="RefSeq" id="XP_056469505.1">
    <property type="nucleotide sequence ID" value="XM_056624517.1"/>
</dbReference>
<evidence type="ECO:0000256" key="1">
    <source>
        <dbReference type="ARBA" id="ARBA00004123"/>
    </source>
</evidence>
<dbReference type="Pfam" id="PF08424">
    <property type="entry name" value="NRDE-2"/>
    <property type="match status" value="1"/>
</dbReference>
<reference evidence="5" key="1">
    <citation type="submission" date="2022-11" db="EMBL/GenBank/DDBJ databases">
        <authorList>
            <person name="Petersen C."/>
        </authorList>
    </citation>
    <scope>NUCLEOTIDE SEQUENCE</scope>
    <source>
        <strain evidence="5">IBT 30761</strain>
    </source>
</reference>
<dbReference type="InterPro" id="IPR013633">
    <property type="entry name" value="NRDE-2"/>
</dbReference>
<accession>A0A9W9EJH1</accession>
<organism evidence="5 6">
    <name type="scientific">Penicillium argentinense</name>
    <dbReference type="NCBI Taxonomy" id="1131581"/>
    <lineage>
        <taxon>Eukaryota</taxon>
        <taxon>Fungi</taxon>
        <taxon>Dikarya</taxon>
        <taxon>Ascomycota</taxon>
        <taxon>Pezizomycotina</taxon>
        <taxon>Eurotiomycetes</taxon>
        <taxon>Eurotiomycetidae</taxon>
        <taxon>Eurotiales</taxon>
        <taxon>Aspergillaceae</taxon>
        <taxon>Penicillium</taxon>
    </lineage>
</organism>
<evidence type="ECO:0000313" key="5">
    <source>
        <dbReference type="EMBL" id="KAJ5082983.1"/>
    </source>
</evidence>
<dbReference type="GeneID" id="81363496"/>
<reference evidence="5" key="2">
    <citation type="journal article" date="2023" name="IMA Fungus">
        <title>Comparative genomic study of the Penicillium genus elucidates a diverse pangenome and 15 lateral gene transfer events.</title>
        <authorList>
            <person name="Petersen C."/>
            <person name="Sorensen T."/>
            <person name="Nielsen M.R."/>
            <person name="Sondergaard T.E."/>
            <person name="Sorensen J.L."/>
            <person name="Fitzpatrick D.A."/>
            <person name="Frisvad J.C."/>
            <person name="Nielsen K.L."/>
        </authorList>
    </citation>
    <scope>NUCLEOTIDE SEQUENCE</scope>
    <source>
        <strain evidence="5">IBT 30761</strain>
    </source>
</reference>
<proteinExistence type="inferred from homology"/>
<dbReference type="AlphaFoldDB" id="A0A9W9EJH1"/>
<feature type="region of interest" description="Disordered" evidence="4">
    <location>
        <begin position="162"/>
        <end position="184"/>
    </location>
</feature>
<keyword evidence="6" id="KW-1185">Reference proteome</keyword>
<comment type="subcellular location">
    <subcellularLocation>
        <location evidence="1">Nucleus</location>
    </subcellularLocation>
</comment>
<evidence type="ECO:0000256" key="4">
    <source>
        <dbReference type="SAM" id="MobiDB-lite"/>
    </source>
</evidence>
<dbReference type="OrthoDB" id="297219at2759"/>
<keyword evidence="3" id="KW-0539">Nucleus</keyword>
<dbReference type="GO" id="GO:0071013">
    <property type="term" value="C:catalytic step 2 spliceosome"/>
    <property type="evidence" value="ECO:0007669"/>
    <property type="project" value="TreeGrafter"/>
</dbReference>
<dbReference type="PANTHER" id="PTHR13471:SF0">
    <property type="entry name" value="NUCLEAR EXOSOME REGULATOR NRDE2"/>
    <property type="match status" value="1"/>
</dbReference>